<keyword evidence="10" id="KW-0175">Coiled coil</keyword>
<evidence type="ECO:0000256" key="4">
    <source>
        <dbReference type="ARBA" id="ARBA00022741"/>
    </source>
</evidence>
<gene>
    <name evidence="12" type="ORF">HELGO_WM17999</name>
</gene>
<dbReference type="AlphaFoldDB" id="A0A6S6SU62"/>
<feature type="domain" description="Rad50/SbcC-type AAA" evidence="11">
    <location>
        <begin position="4"/>
        <end position="208"/>
    </location>
</feature>
<keyword evidence="5 9" id="KW-0227">DNA damage</keyword>
<accession>A0A6S6SU62</accession>
<feature type="coiled-coil region" evidence="10">
    <location>
        <begin position="237"/>
        <end position="323"/>
    </location>
</feature>
<keyword evidence="7 9" id="KW-0234">DNA repair</keyword>
<dbReference type="PANTHER" id="PTHR11059">
    <property type="entry name" value="DNA REPAIR PROTEIN RECN"/>
    <property type="match status" value="1"/>
</dbReference>
<evidence type="ECO:0000313" key="12">
    <source>
        <dbReference type="EMBL" id="CAA6809372.1"/>
    </source>
</evidence>
<dbReference type="GO" id="GO:0043590">
    <property type="term" value="C:bacterial nucleoid"/>
    <property type="evidence" value="ECO:0007669"/>
    <property type="project" value="TreeGrafter"/>
</dbReference>
<protein>
    <recommendedName>
        <fullName evidence="3 9">DNA repair protein RecN</fullName>
    </recommendedName>
    <alternativeName>
        <fullName evidence="8 9">Recombination protein N</fullName>
    </alternativeName>
</protein>
<evidence type="ECO:0000256" key="3">
    <source>
        <dbReference type="ARBA" id="ARBA00021315"/>
    </source>
</evidence>
<dbReference type="GO" id="GO:0009432">
    <property type="term" value="P:SOS response"/>
    <property type="evidence" value="ECO:0007669"/>
    <property type="project" value="TreeGrafter"/>
</dbReference>
<dbReference type="SUPFAM" id="SSF52540">
    <property type="entry name" value="P-loop containing nucleoside triphosphate hydrolases"/>
    <property type="match status" value="1"/>
</dbReference>
<evidence type="ECO:0000256" key="9">
    <source>
        <dbReference type="PIRNR" id="PIRNR003128"/>
    </source>
</evidence>
<dbReference type="EMBL" id="CACVAW010000037">
    <property type="protein sequence ID" value="CAA6809372.1"/>
    <property type="molecule type" value="Genomic_DNA"/>
</dbReference>
<evidence type="ECO:0000256" key="2">
    <source>
        <dbReference type="ARBA" id="ARBA00009441"/>
    </source>
</evidence>
<dbReference type="PIRSF" id="PIRSF003128">
    <property type="entry name" value="RecN"/>
    <property type="match status" value="1"/>
</dbReference>
<reference evidence="12" key="1">
    <citation type="submission" date="2020-01" db="EMBL/GenBank/DDBJ databases">
        <authorList>
            <person name="Meier V. D."/>
            <person name="Meier V D."/>
        </authorList>
    </citation>
    <scope>NUCLEOTIDE SEQUENCE</scope>
    <source>
        <strain evidence="12">HLG_WM_MAG_12</strain>
    </source>
</reference>
<dbReference type="InterPro" id="IPR004604">
    <property type="entry name" value="DNA_recomb/repair_RecN"/>
</dbReference>
<comment type="function">
    <text evidence="1 9">May be involved in recombinational repair of damaged DNA.</text>
</comment>
<evidence type="ECO:0000256" key="10">
    <source>
        <dbReference type="SAM" id="Coils"/>
    </source>
</evidence>
<comment type="similarity">
    <text evidence="2 9">Belongs to the RecN family.</text>
</comment>
<dbReference type="Gene3D" id="3.40.50.300">
    <property type="entry name" value="P-loop containing nucleotide triphosphate hydrolases"/>
    <property type="match status" value="2"/>
</dbReference>
<dbReference type="PANTHER" id="PTHR11059:SF0">
    <property type="entry name" value="DNA REPAIR PROTEIN RECN"/>
    <property type="match status" value="1"/>
</dbReference>
<sequence>MIDRLYIEDYLNFDKIDINLGSGLIVFSGVSGAGKSVLFNGILGVLGYISADAKKIDLEINNKLDLQDFGISSDDVNVFSMIRGKSQRFFINTQSISKKNINIVAKNFINYLSVKSSDEFENKNLLKLIDSTINSKAHNDNLSTLASIFKEYEQKLIELNVIKEKELKVEELKEFLNYEISKIEKLNPKIGELEELLETKKSFSKKEKILKLIDSINPIFEYESKVSELYTLLSIDSNEFNNNFNELKINVAEIEAKYENLDDDNIEKLLNRIEELSKLEKRHGSIEEALEQKKKKEKELELYINIELEKKSLGNDIKILESEITNIVNQITKTRNSVLPKLEKELNVLTSSLFINNASMSIEPTTLSSSGKDNVILKLNDTDIHKLSSGEYNRLRLSLLLMYANVQASSNGILLLDEVDSNLSGKEADAIANILQKLSIHYQILTISHQPQLSSKAHQHFVVEKNKEASVVRELSSDERVNEIARMVSGENITNEAKELARSLMQNGGK</sequence>
<dbReference type="Pfam" id="PF13476">
    <property type="entry name" value="AAA_23"/>
    <property type="match status" value="1"/>
</dbReference>
<dbReference type="InterPro" id="IPR038729">
    <property type="entry name" value="Rad50/SbcC_AAA"/>
</dbReference>
<evidence type="ECO:0000256" key="7">
    <source>
        <dbReference type="ARBA" id="ARBA00023204"/>
    </source>
</evidence>
<keyword evidence="6" id="KW-0067">ATP-binding</keyword>
<dbReference type="GO" id="GO:0006310">
    <property type="term" value="P:DNA recombination"/>
    <property type="evidence" value="ECO:0007669"/>
    <property type="project" value="InterPro"/>
</dbReference>
<keyword evidence="4" id="KW-0547">Nucleotide-binding</keyword>
<dbReference type="InterPro" id="IPR027417">
    <property type="entry name" value="P-loop_NTPase"/>
</dbReference>
<name>A0A6S6SU62_9BACT</name>
<proteinExistence type="inferred from homology"/>
<dbReference type="GO" id="GO:0005524">
    <property type="term" value="F:ATP binding"/>
    <property type="evidence" value="ECO:0007669"/>
    <property type="project" value="UniProtKB-KW"/>
</dbReference>
<organism evidence="12">
    <name type="scientific">uncultured Campylobacterales bacterium</name>
    <dbReference type="NCBI Taxonomy" id="352960"/>
    <lineage>
        <taxon>Bacteria</taxon>
        <taxon>Pseudomonadati</taxon>
        <taxon>Campylobacterota</taxon>
        <taxon>Epsilonproteobacteria</taxon>
        <taxon>Campylobacterales</taxon>
        <taxon>environmental samples</taxon>
    </lineage>
</organism>
<evidence type="ECO:0000256" key="6">
    <source>
        <dbReference type="ARBA" id="ARBA00022840"/>
    </source>
</evidence>
<evidence type="ECO:0000256" key="1">
    <source>
        <dbReference type="ARBA" id="ARBA00003618"/>
    </source>
</evidence>
<evidence type="ECO:0000256" key="8">
    <source>
        <dbReference type="ARBA" id="ARBA00033408"/>
    </source>
</evidence>
<evidence type="ECO:0000256" key="5">
    <source>
        <dbReference type="ARBA" id="ARBA00022763"/>
    </source>
</evidence>
<dbReference type="GO" id="GO:0006281">
    <property type="term" value="P:DNA repair"/>
    <property type="evidence" value="ECO:0007669"/>
    <property type="project" value="UniProtKB-KW"/>
</dbReference>
<evidence type="ECO:0000259" key="11">
    <source>
        <dbReference type="Pfam" id="PF13476"/>
    </source>
</evidence>